<dbReference type="GO" id="GO:0005886">
    <property type="term" value="C:plasma membrane"/>
    <property type="evidence" value="ECO:0007669"/>
    <property type="project" value="UniProtKB-SubCell"/>
</dbReference>
<comment type="caution">
    <text evidence="9">The sequence shown here is derived from an EMBL/GenBank/DDBJ whole genome shotgun (WGS) entry which is preliminary data.</text>
</comment>
<evidence type="ECO:0000313" key="9">
    <source>
        <dbReference type="EMBL" id="OXA54376.1"/>
    </source>
</evidence>
<comment type="subcellular location">
    <subcellularLocation>
        <location evidence="1">Cell membrane</location>
        <topology evidence="1">Multi-pass membrane protein</topology>
    </subcellularLocation>
</comment>
<keyword evidence="5 8" id="KW-0472">Membrane</keyword>
<gene>
    <name evidence="9" type="ORF">Fcan01_11148</name>
</gene>
<sequence length="444" mass="51306">MLVPDRRFLFSDWFFENYIEMREPTIGLGRHTIYIHGVLHSPFALATVVSTKRVASFAALLVPMDQETWILSFVAFLTCVVAFVGLTYTTKKEALKNIRDKLFWSTSVLLVQMDETFTLKQFKKGYKLAACFGTWYFFCFIIGLVYSGGLFASLTTPVPPQVPQDLKGFVDAKFPIFTTTPVMFDSLVTSFLKRVTIPDFKKGLNEFDSLYKFLINLEQRITFLYGEGAAIAHKLSEGLRIQSDTGAPPVALDSSLFAILDVTERLEPFLQGVNVFLNRSFIRRHGEVDLFQQRSFFSEDVNFFYPFFSKILGQLEESGLLGRWEKTETIIRRMLEIKRTVDKRESRMFFIRSFYPWKNPVHFEEADNVSIAAMKYAFSLCAIALILSIGVFVVENYQVFLNWRNIVGMLNNIVRRVINMRSRCKEILLLIRFKPTAKRGMKRK</sequence>
<dbReference type="Gene3D" id="1.10.287.70">
    <property type="match status" value="1"/>
</dbReference>
<evidence type="ECO:0000256" key="3">
    <source>
        <dbReference type="ARBA" id="ARBA00022692"/>
    </source>
</evidence>
<evidence type="ECO:0000256" key="2">
    <source>
        <dbReference type="ARBA" id="ARBA00022475"/>
    </source>
</evidence>
<accession>A0A226ECF7</accession>
<evidence type="ECO:0000256" key="6">
    <source>
        <dbReference type="ARBA" id="ARBA00023170"/>
    </source>
</evidence>
<keyword evidence="3 8" id="KW-0812">Transmembrane</keyword>
<dbReference type="EMBL" id="LNIX01000005">
    <property type="protein sequence ID" value="OXA54376.1"/>
    <property type="molecule type" value="Genomic_DNA"/>
</dbReference>
<keyword evidence="10" id="KW-1185">Reference proteome</keyword>
<feature type="transmembrane region" description="Helical" evidence="8">
    <location>
        <begin position="128"/>
        <end position="154"/>
    </location>
</feature>
<feature type="transmembrane region" description="Helical" evidence="8">
    <location>
        <begin position="376"/>
        <end position="394"/>
    </location>
</feature>
<reference evidence="9 10" key="1">
    <citation type="submission" date="2015-12" db="EMBL/GenBank/DDBJ databases">
        <title>The genome of Folsomia candida.</title>
        <authorList>
            <person name="Faddeeva A."/>
            <person name="Derks M.F."/>
            <person name="Anvar Y."/>
            <person name="Smit S."/>
            <person name="Van Straalen N."/>
            <person name="Roelofs D."/>
        </authorList>
    </citation>
    <scope>NUCLEOTIDE SEQUENCE [LARGE SCALE GENOMIC DNA]</scope>
    <source>
        <strain evidence="9 10">VU population</strain>
        <tissue evidence="9">Whole body</tissue>
    </source>
</reference>
<dbReference type="PANTHER" id="PTHR42643">
    <property type="entry name" value="IONOTROPIC RECEPTOR 20A-RELATED"/>
    <property type="match status" value="1"/>
</dbReference>
<evidence type="ECO:0000256" key="8">
    <source>
        <dbReference type="SAM" id="Phobius"/>
    </source>
</evidence>
<dbReference type="InterPro" id="IPR052192">
    <property type="entry name" value="Insect_Ionotropic_Sensory_Rcpt"/>
</dbReference>
<organism evidence="9 10">
    <name type="scientific">Folsomia candida</name>
    <name type="common">Springtail</name>
    <dbReference type="NCBI Taxonomy" id="158441"/>
    <lineage>
        <taxon>Eukaryota</taxon>
        <taxon>Metazoa</taxon>
        <taxon>Ecdysozoa</taxon>
        <taxon>Arthropoda</taxon>
        <taxon>Hexapoda</taxon>
        <taxon>Collembola</taxon>
        <taxon>Entomobryomorpha</taxon>
        <taxon>Isotomoidea</taxon>
        <taxon>Isotomidae</taxon>
        <taxon>Proisotominae</taxon>
        <taxon>Folsomia</taxon>
    </lineage>
</organism>
<dbReference type="PANTHER" id="PTHR42643:SF24">
    <property type="entry name" value="IONOTROPIC RECEPTOR 60A"/>
    <property type="match status" value="1"/>
</dbReference>
<evidence type="ECO:0000256" key="1">
    <source>
        <dbReference type="ARBA" id="ARBA00004651"/>
    </source>
</evidence>
<keyword evidence="2" id="KW-1003">Cell membrane</keyword>
<evidence type="ECO:0000256" key="4">
    <source>
        <dbReference type="ARBA" id="ARBA00022989"/>
    </source>
</evidence>
<keyword evidence="7" id="KW-0325">Glycoprotein</keyword>
<proteinExistence type="predicted"/>
<evidence type="ECO:0000256" key="5">
    <source>
        <dbReference type="ARBA" id="ARBA00023136"/>
    </source>
</evidence>
<evidence type="ECO:0000313" key="10">
    <source>
        <dbReference type="Proteomes" id="UP000198287"/>
    </source>
</evidence>
<protein>
    <submittedName>
        <fullName evidence="9">Uncharacterized protein</fullName>
    </submittedName>
</protein>
<evidence type="ECO:0000256" key="7">
    <source>
        <dbReference type="ARBA" id="ARBA00023180"/>
    </source>
</evidence>
<name>A0A226ECF7_FOLCA</name>
<dbReference type="AlphaFoldDB" id="A0A226ECF7"/>
<keyword evidence="6" id="KW-0675">Receptor</keyword>
<feature type="transmembrane region" description="Helical" evidence="8">
    <location>
        <begin position="69"/>
        <end position="89"/>
    </location>
</feature>
<keyword evidence="4 8" id="KW-1133">Transmembrane helix</keyword>
<dbReference type="Proteomes" id="UP000198287">
    <property type="component" value="Unassembled WGS sequence"/>
</dbReference>